<keyword evidence="1" id="KW-0472">Membrane</keyword>
<evidence type="ECO:0000313" key="3">
    <source>
        <dbReference type="Proteomes" id="UP000509418"/>
    </source>
</evidence>
<proteinExistence type="predicted"/>
<dbReference type="Proteomes" id="UP000509418">
    <property type="component" value="Chromosome"/>
</dbReference>
<keyword evidence="1" id="KW-1133">Transmembrane helix</keyword>
<keyword evidence="1" id="KW-0812">Transmembrane</keyword>
<feature type="transmembrane region" description="Helical" evidence="1">
    <location>
        <begin position="15"/>
        <end position="35"/>
    </location>
</feature>
<name>A0A7H8TEK6_STRCX</name>
<dbReference type="AlphaFoldDB" id="A0A7H8TEK6"/>
<reference evidence="2 3" key="1">
    <citation type="submission" date="2020-06" db="EMBL/GenBank/DDBJ databases">
        <title>Genome mining for natural products.</title>
        <authorList>
            <person name="Zhang B."/>
            <person name="Shi J."/>
            <person name="Ge H."/>
        </authorList>
    </citation>
    <scope>NUCLEOTIDE SEQUENCE [LARGE SCALE GENOMIC DNA]</scope>
    <source>
        <strain evidence="2 3">NA02069</strain>
    </source>
</reference>
<keyword evidence="3" id="KW-1185">Reference proteome</keyword>
<accession>A0A7H8TEK6</accession>
<gene>
    <name evidence="2" type="ORF">HUT05_34045</name>
</gene>
<dbReference type="EMBL" id="CP056041">
    <property type="protein sequence ID" value="QKZ21929.1"/>
    <property type="molecule type" value="Genomic_DNA"/>
</dbReference>
<organism evidence="2 3">
    <name type="scientific">Streptomyces chartreusis</name>
    <dbReference type="NCBI Taxonomy" id="1969"/>
    <lineage>
        <taxon>Bacteria</taxon>
        <taxon>Bacillati</taxon>
        <taxon>Actinomycetota</taxon>
        <taxon>Actinomycetes</taxon>
        <taxon>Kitasatosporales</taxon>
        <taxon>Streptomycetaceae</taxon>
        <taxon>Streptomyces</taxon>
    </lineage>
</organism>
<evidence type="ECO:0000256" key="1">
    <source>
        <dbReference type="SAM" id="Phobius"/>
    </source>
</evidence>
<evidence type="ECO:0000313" key="2">
    <source>
        <dbReference type="EMBL" id="QKZ21929.1"/>
    </source>
</evidence>
<protein>
    <submittedName>
        <fullName evidence="2">Uncharacterized protein</fullName>
    </submittedName>
</protein>
<sequence length="257" mass="29063">MGVIDSQWWSLRWPWMVVWLLTAVCVAVVAQYVVARWVAARRRRRVRDGRMFSGMCIYLHETRVEGVADILGIPKADVNVSHETSVSTGFGLFGRFTVGGRAERDTNTQTRREYWEPNTPMKTIRLIMDRLRARDMVVDADLATGQLFLTAALADELRGAEARGTPLTAVRGTYVSVSGLFTVRRDGEDVVLHARYGTGEPRAQVKITCETSWVREEEFRIDRYSADEEFPATCLGRVRAWNATTGELTLDPISVFQ</sequence>
<dbReference type="RefSeq" id="WP_176577337.1">
    <property type="nucleotide sequence ID" value="NZ_CBDRGH010000002.1"/>
</dbReference>